<dbReference type="GO" id="GO:0046872">
    <property type="term" value="F:metal ion binding"/>
    <property type="evidence" value="ECO:0007669"/>
    <property type="project" value="UniProtKB-UniRule"/>
</dbReference>
<comment type="cofactor">
    <cofactor evidence="10 11">
        <name>Mn(2+)</name>
        <dbReference type="ChEBI" id="CHEBI:29035"/>
    </cofactor>
    <text evidence="10 11">Binds 2 manganese ions per subunit.</text>
</comment>
<dbReference type="GO" id="GO:0006396">
    <property type="term" value="P:RNA processing"/>
    <property type="evidence" value="ECO:0007669"/>
    <property type="project" value="InterPro"/>
</dbReference>
<dbReference type="Gene3D" id="3.90.1860.10">
    <property type="entry name" value="tRNA-splicing ligase RtcB"/>
    <property type="match status" value="1"/>
</dbReference>
<feature type="binding site" evidence="9">
    <location>
        <begin position="419"/>
        <end position="422"/>
    </location>
    <ligand>
        <name>GMP</name>
        <dbReference type="ChEBI" id="CHEBI:58115"/>
    </ligand>
</feature>
<reference evidence="13" key="1">
    <citation type="submission" date="2019-08" db="EMBL/GenBank/DDBJ databases">
        <title>Limnoglobus roseus gen. nov., sp. nov., a novel freshwater planctomycete with a giant genome from the family Gemmataceae.</title>
        <authorList>
            <person name="Kulichevskaya I.S."/>
            <person name="Naumoff D.G."/>
            <person name="Miroshnikov K."/>
            <person name="Ivanova A."/>
            <person name="Philippov D.A."/>
            <person name="Hakobyan A."/>
            <person name="Rijpstra I.C."/>
            <person name="Sinninghe Damste J.S."/>
            <person name="Liesack W."/>
            <person name="Dedysh S.N."/>
        </authorList>
    </citation>
    <scope>NUCLEOTIDE SEQUENCE [LARGE SCALE GENOMIC DNA]</scope>
    <source>
        <strain evidence="13">PX52</strain>
    </source>
</reference>
<sequence length="510" mass="56032">MPTDPRLTRLDENRVRVNNPHGIGATLFANKEVPVESGAVTELIEMLALQNTARQFAKAAPGSFDHDPEILRVAVTPDFHKARGIPVGTVLATRGYMVPQAIGNDINCGMRLHTTTLRPDDVTARIDDLETAFRHIFFEGGRDIPMTRGQRHAMFTGGLEKMLSETRRVGEGLWPLVRELGVADQLDRVERRGSLPAGRVFGLSDFMGEEGRLSRDGQIGSIGGGNHFVEIQRVEKVLDGTVAHAWGLKSGTVTVMVHTGSVGIGHLCGGHYRDVVRKLHPQQLKHPDNGIFILPEGDRHRAHAESFWDALHNAANFAYANRMFLAVMAAAGMRQVFGDHVGYDLVYDAPHNFMWKEQIDGEEAILHRKGATPARGFDAMAGTPFAYHGEPVLVPGSMGASSFVMVGQGNNESMASASHGAGRMLSRGESMRGFDDEFRKFMEQFRVVTPTDLRRADVRQRPDILNKKLEQIKQEAPFAYKGIGPVVNTLTEAGIARPVVELVPLMTIKG</sequence>
<dbReference type="EC" id="6.5.1.-" evidence="11"/>
<evidence type="ECO:0000256" key="8">
    <source>
        <dbReference type="PIRSR" id="PIRSR601233-1"/>
    </source>
</evidence>
<keyword evidence="3 9" id="KW-0547">Nucleotide-binding</keyword>
<dbReference type="Proteomes" id="UP000324974">
    <property type="component" value="Chromosome"/>
</dbReference>
<dbReference type="GO" id="GO:0170057">
    <property type="term" value="F:RNA ligase (GTP) activity"/>
    <property type="evidence" value="ECO:0007669"/>
    <property type="project" value="UniProtKB-EC"/>
</dbReference>
<proteinExistence type="inferred from homology"/>
<dbReference type="InterPro" id="IPR001233">
    <property type="entry name" value="RtcB"/>
</dbReference>
<keyword evidence="1 11" id="KW-0436">Ligase</keyword>
<feature type="binding site" evidence="10">
    <location>
        <position position="258"/>
    </location>
    <ligand>
        <name>Mn(2+)</name>
        <dbReference type="ChEBI" id="CHEBI:29035"/>
        <label>2</label>
    </ligand>
</feature>
<evidence type="ECO:0000313" key="13">
    <source>
        <dbReference type="Proteomes" id="UP000324974"/>
    </source>
</evidence>
<name>A0A5C1AKV5_9BACT</name>
<dbReference type="KEGG" id="lrs:PX52LOC_05373"/>
<feature type="binding site" evidence="10">
    <location>
        <position position="351"/>
    </location>
    <ligand>
        <name>Mn(2+)</name>
        <dbReference type="ChEBI" id="CHEBI:29035"/>
        <label>2</label>
    </ligand>
</feature>
<evidence type="ECO:0000256" key="11">
    <source>
        <dbReference type="RuleBase" id="RU371113"/>
    </source>
</evidence>
<dbReference type="PANTHER" id="PTHR11118:SF1">
    <property type="entry name" value="RNA-SPLICING LIGASE RTCB HOMOLOG"/>
    <property type="match status" value="1"/>
</dbReference>
<dbReference type="PANTHER" id="PTHR11118">
    <property type="entry name" value="RNA-SPLICING LIGASE RTCB HOMOLOG"/>
    <property type="match status" value="1"/>
</dbReference>
<keyword evidence="5 9" id="KW-0342">GTP-binding</keyword>
<keyword evidence="13" id="KW-1185">Reference proteome</keyword>
<feature type="binding site" evidence="9">
    <location>
        <position position="509"/>
    </location>
    <ligand>
        <name>GMP</name>
        <dbReference type="ChEBI" id="CHEBI:58115"/>
    </ligand>
</feature>
<feature type="binding site" evidence="10">
    <location>
        <position position="227"/>
    </location>
    <ligand>
        <name>Mn(2+)</name>
        <dbReference type="ChEBI" id="CHEBI:29035"/>
        <label>1</label>
    </ligand>
</feature>
<feature type="binding site" evidence="9">
    <location>
        <begin position="226"/>
        <end position="230"/>
    </location>
    <ligand>
        <name>GMP</name>
        <dbReference type="ChEBI" id="CHEBI:58115"/>
    </ligand>
</feature>
<keyword evidence="4" id="KW-0692">RNA repair</keyword>
<dbReference type="Pfam" id="PF01139">
    <property type="entry name" value="RtcB"/>
    <property type="match status" value="1"/>
</dbReference>
<evidence type="ECO:0000256" key="10">
    <source>
        <dbReference type="PIRSR" id="PIRSR601233-3"/>
    </source>
</evidence>
<evidence type="ECO:0000256" key="1">
    <source>
        <dbReference type="ARBA" id="ARBA00022598"/>
    </source>
</evidence>
<feature type="binding site" evidence="9">
    <location>
        <begin position="395"/>
        <end position="398"/>
    </location>
    <ligand>
        <name>GMP</name>
        <dbReference type="ChEBI" id="CHEBI:58115"/>
    </ligand>
</feature>
<feature type="binding site" evidence="9">
    <location>
        <position position="402"/>
    </location>
    <ligand>
        <name>GMP</name>
        <dbReference type="ChEBI" id="CHEBI:58115"/>
    </ligand>
</feature>
<dbReference type="GO" id="GO:0003972">
    <property type="term" value="F:RNA ligase (ATP) activity"/>
    <property type="evidence" value="ECO:0007669"/>
    <property type="project" value="TreeGrafter"/>
</dbReference>
<accession>A0A5C1AKV5</accession>
<protein>
    <recommendedName>
        <fullName evidence="11">tRNA-splicing ligase RtcB</fullName>
        <ecNumber evidence="11">6.5.1.-</ecNumber>
    </recommendedName>
</protein>
<dbReference type="GO" id="GO:0005525">
    <property type="term" value="F:GTP binding"/>
    <property type="evidence" value="ECO:0007669"/>
    <property type="project" value="UniProtKB-KW"/>
</dbReference>
<evidence type="ECO:0000256" key="6">
    <source>
        <dbReference type="ARBA" id="ARBA00023211"/>
    </source>
</evidence>
<feature type="active site" description="GMP-histidine intermediate" evidence="8">
    <location>
        <position position="419"/>
    </location>
</feature>
<dbReference type="AlphaFoldDB" id="A0A5C1AKV5"/>
<evidence type="ECO:0000256" key="5">
    <source>
        <dbReference type="ARBA" id="ARBA00023134"/>
    </source>
</evidence>
<organism evidence="12 13">
    <name type="scientific">Limnoglobus roseus</name>
    <dbReference type="NCBI Taxonomy" id="2598579"/>
    <lineage>
        <taxon>Bacteria</taxon>
        <taxon>Pseudomonadati</taxon>
        <taxon>Planctomycetota</taxon>
        <taxon>Planctomycetia</taxon>
        <taxon>Gemmatales</taxon>
        <taxon>Gemmataceae</taxon>
        <taxon>Limnoglobus</taxon>
    </lineage>
</organism>
<evidence type="ECO:0000256" key="7">
    <source>
        <dbReference type="ARBA" id="ARBA00047746"/>
    </source>
</evidence>
<comment type="catalytic activity">
    <reaction evidence="7">
        <text>a 3'-end 3'-phospho-ribonucleotide-RNA + a 5'-end dephospho-ribonucleoside-RNA + GTP = a ribonucleotidyl-ribonucleotide-RNA + GMP + diphosphate</text>
        <dbReference type="Rhea" id="RHEA:68076"/>
        <dbReference type="Rhea" id="RHEA-COMP:10463"/>
        <dbReference type="Rhea" id="RHEA-COMP:13936"/>
        <dbReference type="Rhea" id="RHEA-COMP:17355"/>
        <dbReference type="ChEBI" id="CHEBI:33019"/>
        <dbReference type="ChEBI" id="CHEBI:37565"/>
        <dbReference type="ChEBI" id="CHEBI:58115"/>
        <dbReference type="ChEBI" id="CHEBI:83062"/>
        <dbReference type="ChEBI" id="CHEBI:138284"/>
        <dbReference type="ChEBI" id="CHEBI:173118"/>
        <dbReference type="EC" id="6.5.1.8"/>
    </reaction>
</comment>
<evidence type="ECO:0000313" key="12">
    <source>
        <dbReference type="EMBL" id="QEL18352.1"/>
    </source>
</evidence>
<evidence type="ECO:0000256" key="4">
    <source>
        <dbReference type="ARBA" id="ARBA00022800"/>
    </source>
</evidence>
<keyword evidence="2 10" id="KW-0479">Metal-binding</keyword>
<comment type="subunit">
    <text evidence="11">Monomer.</text>
</comment>
<dbReference type="SUPFAM" id="SSF103365">
    <property type="entry name" value="Hypothetical protein PH1602"/>
    <property type="match status" value="1"/>
</dbReference>
<feature type="binding site" evidence="9">
    <location>
        <begin position="351"/>
        <end position="352"/>
    </location>
    <ligand>
        <name>GMP</name>
        <dbReference type="ChEBI" id="CHEBI:58115"/>
    </ligand>
</feature>
<dbReference type="InterPro" id="IPR036025">
    <property type="entry name" value="RtcB-like_sf"/>
</dbReference>
<keyword evidence="6 10" id="KW-0464">Manganese</keyword>
<gene>
    <name evidence="11" type="primary">rtcB</name>
    <name evidence="12" type="ORF">PX52LOC_05373</name>
</gene>
<dbReference type="EMBL" id="CP042425">
    <property type="protein sequence ID" value="QEL18352.1"/>
    <property type="molecule type" value="Genomic_DNA"/>
</dbReference>
<evidence type="ECO:0000256" key="2">
    <source>
        <dbReference type="ARBA" id="ARBA00022723"/>
    </source>
</evidence>
<comment type="similarity">
    <text evidence="11">Belongs to the RtcB family.</text>
</comment>
<dbReference type="GO" id="GO:0042245">
    <property type="term" value="P:RNA repair"/>
    <property type="evidence" value="ECO:0007669"/>
    <property type="project" value="UniProtKB-KW"/>
</dbReference>
<evidence type="ECO:0000256" key="9">
    <source>
        <dbReference type="PIRSR" id="PIRSR601233-2"/>
    </source>
</evidence>
<evidence type="ECO:0000256" key="3">
    <source>
        <dbReference type="ARBA" id="ARBA00022741"/>
    </source>
</evidence>
<feature type="binding site" evidence="10">
    <location>
        <position position="105"/>
    </location>
    <ligand>
        <name>Mn(2+)</name>
        <dbReference type="ChEBI" id="CHEBI:29035"/>
        <label>1</label>
    </ligand>
</feature>